<dbReference type="AlphaFoldDB" id="A0A7S4NPN4"/>
<feature type="transmembrane region" description="Helical" evidence="1">
    <location>
        <begin position="114"/>
        <end position="136"/>
    </location>
</feature>
<feature type="transmembrane region" description="Helical" evidence="1">
    <location>
        <begin position="83"/>
        <end position="102"/>
    </location>
</feature>
<accession>A0A7S4NPN4</accession>
<keyword evidence="1" id="KW-0472">Membrane</keyword>
<dbReference type="InterPro" id="IPR052776">
    <property type="entry name" value="Chloro_ReproSupport/MetalTrans"/>
</dbReference>
<feature type="transmembrane region" description="Helical" evidence="1">
    <location>
        <begin position="237"/>
        <end position="255"/>
    </location>
</feature>
<evidence type="ECO:0000256" key="1">
    <source>
        <dbReference type="SAM" id="Phobius"/>
    </source>
</evidence>
<evidence type="ECO:0008006" key="3">
    <source>
        <dbReference type="Google" id="ProtNLM"/>
    </source>
</evidence>
<keyword evidence="1" id="KW-0812">Transmembrane</keyword>
<organism evidence="2">
    <name type="scientific">Guillardia theta</name>
    <name type="common">Cryptophyte</name>
    <name type="synonym">Cryptomonas phi</name>
    <dbReference type="NCBI Taxonomy" id="55529"/>
    <lineage>
        <taxon>Eukaryota</taxon>
        <taxon>Cryptophyceae</taxon>
        <taxon>Pyrenomonadales</taxon>
        <taxon>Geminigeraceae</taxon>
        <taxon>Guillardia</taxon>
    </lineage>
</organism>
<reference evidence="2" key="1">
    <citation type="submission" date="2021-01" db="EMBL/GenBank/DDBJ databases">
        <authorList>
            <person name="Corre E."/>
            <person name="Pelletier E."/>
            <person name="Niang G."/>
            <person name="Scheremetjew M."/>
            <person name="Finn R."/>
            <person name="Kale V."/>
            <person name="Holt S."/>
            <person name="Cochrane G."/>
            <person name="Meng A."/>
            <person name="Brown T."/>
            <person name="Cohen L."/>
        </authorList>
    </citation>
    <scope>NUCLEOTIDE SEQUENCE</scope>
    <source>
        <strain evidence="2">CCMP 2712</strain>
    </source>
</reference>
<dbReference type="PANTHER" id="PTHR33876">
    <property type="entry name" value="UNNAMED PRODUCT"/>
    <property type="match status" value="1"/>
</dbReference>
<feature type="transmembrane region" description="Helical" evidence="1">
    <location>
        <begin position="194"/>
        <end position="216"/>
    </location>
</feature>
<sequence length="258" mass="26805">METKLASNTRSSFSPLTIKSKRTTSLTSVNMGLEFAALAGRSVVLGGALAGGLHAVSGPDHFPALLPRCLGKPWLPAAKIGSLWGLGHALSAMAIGLAVFLIKDKALTSHPLIAGIAIGADIAIGLSLCFIGFLSWQEARGRDFAKDLGEAKLHQKQSVFMKANTLLNGLFHGLSLDGVPTLMPVLGLGSLSTALTFLASYGLGVMIAMTCATVFIGQGTMSLAESTNFDLGKLVRGTAIAAIVIGVLWTLRAIFFPA</sequence>
<evidence type="ECO:0000313" key="2">
    <source>
        <dbReference type="EMBL" id="CAE2301897.1"/>
    </source>
</evidence>
<proteinExistence type="predicted"/>
<dbReference type="EMBL" id="HBKN01020935">
    <property type="protein sequence ID" value="CAE2301897.1"/>
    <property type="molecule type" value="Transcribed_RNA"/>
</dbReference>
<name>A0A7S4NPN4_GUITH</name>
<protein>
    <recommendedName>
        <fullName evidence="3">Urease accessory protein UreH-like transmembrane domain-containing protein</fullName>
    </recommendedName>
</protein>
<keyword evidence="1" id="KW-1133">Transmembrane helix</keyword>
<dbReference type="PANTHER" id="PTHR33876:SF4">
    <property type="entry name" value="CHLOROPLAST PROTEIN FOR GROWTH AND FERTILITY 2"/>
    <property type="match status" value="1"/>
</dbReference>
<gene>
    <name evidence="2" type="ORF">GTHE00462_LOCUS16450</name>
</gene>